<evidence type="ECO:0000256" key="1">
    <source>
        <dbReference type="ARBA" id="ARBA00010815"/>
    </source>
</evidence>
<evidence type="ECO:0000256" key="5">
    <source>
        <dbReference type="ARBA" id="ARBA00023098"/>
    </source>
</evidence>
<reference evidence="7 8" key="1">
    <citation type="submission" date="2016-10" db="EMBL/GenBank/DDBJ databases">
        <authorList>
            <person name="de Groot N.N."/>
        </authorList>
    </citation>
    <scope>NUCLEOTIDE SEQUENCE [LARGE SCALE GENOMIC DNA]</scope>
    <source>
        <strain evidence="7 8">DSM 23609</strain>
    </source>
</reference>
<gene>
    <name evidence="7" type="ORF">SAMN04488120_103181</name>
</gene>
<dbReference type="EMBL" id="FOOC01000003">
    <property type="protein sequence ID" value="SFF39512.1"/>
    <property type="molecule type" value="Genomic_DNA"/>
</dbReference>
<evidence type="ECO:0000256" key="2">
    <source>
        <dbReference type="ARBA" id="ARBA00022603"/>
    </source>
</evidence>
<evidence type="ECO:0000313" key="8">
    <source>
        <dbReference type="Proteomes" id="UP000199771"/>
    </source>
</evidence>
<dbReference type="InterPro" id="IPR003333">
    <property type="entry name" value="CMAS"/>
</dbReference>
<comment type="similarity">
    <text evidence="1">Belongs to the CFA/CMAS family.</text>
</comment>
<dbReference type="RefSeq" id="WP_091532246.1">
    <property type="nucleotide sequence ID" value="NZ_FOOC01000003.1"/>
</dbReference>
<dbReference type="PANTHER" id="PTHR43667">
    <property type="entry name" value="CYCLOPROPANE-FATTY-ACYL-PHOSPHOLIPID SYNTHASE"/>
    <property type="match status" value="1"/>
</dbReference>
<evidence type="ECO:0000256" key="4">
    <source>
        <dbReference type="ARBA" id="ARBA00022691"/>
    </source>
</evidence>
<dbReference type="GO" id="GO:0032259">
    <property type="term" value="P:methylation"/>
    <property type="evidence" value="ECO:0007669"/>
    <property type="project" value="UniProtKB-KW"/>
</dbReference>
<keyword evidence="3" id="KW-0808">Transferase</keyword>
<feature type="active site" evidence="6">
    <location>
        <position position="393"/>
    </location>
</feature>
<dbReference type="OrthoDB" id="9782855at2"/>
<dbReference type="GO" id="GO:0008168">
    <property type="term" value="F:methyltransferase activity"/>
    <property type="evidence" value="ECO:0007669"/>
    <property type="project" value="UniProtKB-KW"/>
</dbReference>
<dbReference type="AlphaFoldDB" id="A0A1I2IAZ8"/>
<keyword evidence="5" id="KW-0443">Lipid metabolism</keyword>
<evidence type="ECO:0000313" key="7">
    <source>
        <dbReference type="EMBL" id="SFF39512.1"/>
    </source>
</evidence>
<dbReference type="PIRSF" id="PIRSF003085">
    <property type="entry name" value="CMAS"/>
    <property type="match status" value="1"/>
</dbReference>
<dbReference type="CDD" id="cd02440">
    <property type="entry name" value="AdoMet_MTases"/>
    <property type="match status" value="1"/>
</dbReference>
<name>A0A1I2IAZ8_9GAMM</name>
<dbReference type="InterPro" id="IPR050723">
    <property type="entry name" value="CFA/CMAS"/>
</dbReference>
<evidence type="ECO:0000256" key="6">
    <source>
        <dbReference type="PIRSR" id="PIRSR003085-1"/>
    </source>
</evidence>
<dbReference type="PANTHER" id="PTHR43667:SF2">
    <property type="entry name" value="FATTY ACID C-METHYL TRANSFERASE"/>
    <property type="match status" value="1"/>
</dbReference>
<dbReference type="Gene3D" id="3.40.50.150">
    <property type="entry name" value="Vaccinia Virus protein VP39"/>
    <property type="match status" value="1"/>
</dbReference>
<dbReference type="GO" id="GO:0008610">
    <property type="term" value="P:lipid biosynthetic process"/>
    <property type="evidence" value="ECO:0007669"/>
    <property type="project" value="InterPro"/>
</dbReference>
<keyword evidence="2" id="KW-0489">Methyltransferase</keyword>
<dbReference type="InterPro" id="IPR029063">
    <property type="entry name" value="SAM-dependent_MTases_sf"/>
</dbReference>
<keyword evidence="8" id="KW-1185">Reference proteome</keyword>
<sequence length="413" mass="46720">MTDSITSYAERLSSLAPKALLPDVLRRILLKRLAGLSEGAILLCEPNREPVRLGAADASPIRVDIHDPAFYGYACLGGSVGLGEAYMLDLWSTPDLVGVTRLLIRNSAQLEALDEGLARLRLPLLKLFEWQHRNDPRRSRRNIAAHYDLGNDFFRLFLDRSMTYSSAIYTAPDDTLERAQFNKLDTICRKLDLGPGDHVVEIGSGWGSFALHAAGRYGARVTTTTISREQHRLASERVAEAGLSDRVEVLLADYRELQGCYDKLVSIEMIEAVGHAFYPVYLQTCARLLKPRGRALIQAITCADQRYEAYRASSDFIRRYIFPGGNLPSVTHLLDVATAHTDLRLVHLEDFSQDYARTLAEWRSRFWQRNAEVRALGYGERFIRMWDFYLAICEAGFAEHYNSVVHLMFARQA</sequence>
<proteinExistence type="inferred from homology"/>
<dbReference type="Proteomes" id="UP000199771">
    <property type="component" value="Unassembled WGS sequence"/>
</dbReference>
<dbReference type="Pfam" id="PF02353">
    <property type="entry name" value="CMAS"/>
    <property type="match status" value="1"/>
</dbReference>
<evidence type="ECO:0000256" key="3">
    <source>
        <dbReference type="ARBA" id="ARBA00022679"/>
    </source>
</evidence>
<accession>A0A1I2IAZ8</accession>
<keyword evidence="4" id="KW-0949">S-adenosyl-L-methionine</keyword>
<organism evidence="7 8">
    <name type="scientific">Fontimonas thermophila</name>
    <dbReference type="NCBI Taxonomy" id="1076937"/>
    <lineage>
        <taxon>Bacteria</taxon>
        <taxon>Pseudomonadati</taxon>
        <taxon>Pseudomonadota</taxon>
        <taxon>Gammaproteobacteria</taxon>
        <taxon>Nevskiales</taxon>
        <taxon>Nevskiaceae</taxon>
        <taxon>Fontimonas</taxon>
    </lineage>
</organism>
<dbReference type="STRING" id="1076937.SAMN04488120_103181"/>
<dbReference type="SUPFAM" id="SSF53335">
    <property type="entry name" value="S-adenosyl-L-methionine-dependent methyltransferases"/>
    <property type="match status" value="1"/>
</dbReference>
<protein>
    <submittedName>
        <fullName evidence="7">Cyclopropane-fatty-acyl-phospholipid synthase</fullName>
    </submittedName>
</protein>